<feature type="compositionally biased region" description="Low complexity" evidence="1">
    <location>
        <begin position="58"/>
        <end position="72"/>
    </location>
</feature>
<reference evidence="2" key="1">
    <citation type="submission" date="2022-10" db="EMBL/GenBank/DDBJ databases">
        <title>Culturing micro-colonial fungi from biological soil crusts in the Mojave desert and describing Neophaeococcomyces mojavensis, and introducing the new genera and species Taxawa tesnikishii.</title>
        <authorList>
            <person name="Kurbessoian T."/>
            <person name="Stajich J.E."/>
        </authorList>
    </citation>
    <scope>NUCLEOTIDE SEQUENCE</scope>
    <source>
        <strain evidence="2">TK_41</strain>
    </source>
</reference>
<dbReference type="AlphaFoldDB" id="A0AA38XIH6"/>
<evidence type="ECO:0000313" key="3">
    <source>
        <dbReference type="Proteomes" id="UP001172673"/>
    </source>
</evidence>
<evidence type="ECO:0000313" key="2">
    <source>
        <dbReference type="EMBL" id="KAJ9614044.1"/>
    </source>
</evidence>
<evidence type="ECO:0000256" key="1">
    <source>
        <dbReference type="SAM" id="MobiDB-lite"/>
    </source>
</evidence>
<feature type="region of interest" description="Disordered" evidence="1">
    <location>
        <begin position="42"/>
        <end position="79"/>
    </location>
</feature>
<comment type="caution">
    <text evidence="2">The sequence shown here is derived from an EMBL/GenBank/DDBJ whole genome shotgun (WGS) entry which is preliminary data.</text>
</comment>
<dbReference type="Proteomes" id="UP001172673">
    <property type="component" value="Unassembled WGS sequence"/>
</dbReference>
<dbReference type="EMBL" id="JAPDRK010000003">
    <property type="protein sequence ID" value="KAJ9614044.1"/>
    <property type="molecule type" value="Genomic_DNA"/>
</dbReference>
<name>A0AA38XIH6_9EURO</name>
<keyword evidence="3" id="KW-1185">Reference proteome</keyword>
<protein>
    <submittedName>
        <fullName evidence="2">Uncharacterized protein</fullName>
    </submittedName>
</protein>
<sequence>MRPPEKRKGKQEILFLVHTKGSKPTRTVGGVEKALINAHIAKHSHEKRRAGTRVAPVASISSAEESSDETTSLQRRQQSPDNALYGTLLTSALRRGNSDPFTTTVIPVTSMVHECLVFTRDCYLPSLHGKEIDLAGTTIYMDAFWQDAVDGLQDECIGYAYLARSAAILTTINANPETENLAVHFRTLAMNTLRQRLARMQHDEARLAICWAVYSLFSAEIAAHNWSAAEVHGRYLRQIIQPRNGRALKIEPRFMQAVMYQDIQRASLSLSRPSFDLARWLTDYLPRTWQLEGGLMGTLPVLKVDASTPSIALRSILIDIKEWIAVLGMYLAQPSFLNPFNISHGSTRGLILEAELIDLYLDTMDVIGGAECVAGNLSAYHNAAAALAALTWRRRVGNHENMGIGSKLSLTGTNVYNAGPLIAERLEDLLRASEEASRESRLNGSDTWRVRLWCFYVGAVVEQSIPGIDPSRRFHNRGFANLAGYCGLHTWDTVQPVLEGFLYFEGVGPTAQMWFERLTRNVAAPSPAVEPSKELVVHRLSYIHSFAEVAEMRRRSARNSPETDGSTS</sequence>
<proteinExistence type="predicted"/>
<feature type="compositionally biased region" description="Basic residues" evidence="1">
    <location>
        <begin position="42"/>
        <end position="51"/>
    </location>
</feature>
<dbReference type="InterPro" id="IPR021858">
    <property type="entry name" value="Fun_TF"/>
</dbReference>
<gene>
    <name evidence="2" type="ORF">H2200_002180</name>
</gene>
<dbReference type="Pfam" id="PF11951">
    <property type="entry name" value="Fungal_trans_2"/>
    <property type="match status" value="1"/>
</dbReference>
<organism evidence="2 3">
    <name type="scientific">Cladophialophora chaetospira</name>
    <dbReference type="NCBI Taxonomy" id="386627"/>
    <lineage>
        <taxon>Eukaryota</taxon>
        <taxon>Fungi</taxon>
        <taxon>Dikarya</taxon>
        <taxon>Ascomycota</taxon>
        <taxon>Pezizomycotina</taxon>
        <taxon>Eurotiomycetes</taxon>
        <taxon>Chaetothyriomycetidae</taxon>
        <taxon>Chaetothyriales</taxon>
        <taxon>Herpotrichiellaceae</taxon>
        <taxon>Cladophialophora</taxon>
    </lineage>
</organism>
<accession>A0AA38XIH6</accession>